<dbReference type="EC" id="6.1.1.16" evidence="12"/>
<dbReference type="AlphaFoldDB" id="A0A162JRB9"/>
<name>A0A162JRB9_9PROT</name>
<gene>
    <name evidence="12" type="primary">cysS</name>
    <name evidence="15" type="ORF">AUP44_16245</name>
    <name evidence="14" type="ORF">DCK97_29655</name>
</gene>
<evidence type="ECO:0000256" key="10">
    <source>
        <dbReference type="ARBA" id="ARBA00022917"/>
    </source>
</evidence>
<accession>A0A162JRB9</accession>
<proteinExistence type="inferred from homology"/>
<dbReference type="GO" id="GO:0005524">
    <property type="term" value="F:ATP binding"/>
    <property type="evidence" value="ECO:0007669"/>
    <property type="project" value="UniProtKB-UniRule"/>
</dbReference>
<evidence type="ECO:0000256" key="5">
    <source>
        <dbReference type="ARBA" id="ARBA00022598"/>
    </source>
</evidence>
<dbReference type="NCBIfam" id="TIGR00435">
    <property type="entry name" value="cysS"/>
    <property type="match status" value="1"/>
</dbReference>
<evidence type="ECO:0000256" key="12">
    <source>
        <dbReference type="HAMAP-Rule" id="MF_00041"/>
    </source>
</evidence>
<dbReference type="GO" id="GO:0004817">
    <property type="term" value="F:cysteine-tRNA ligase activity"/>
    <property type="evidence" value="ECO:0007669"/>
    <property type="project" value="UniProtKB-UniRule"/>
</dbReference>
<organism evidence="15 16">
    <name type="scientific">Tistrella mobilis</name>
    <dbReference type="NCBI Taxonomy" id="171437"/>
    <lineage>
        <taxon>Bacteria</taxon>
        <taxon>Pseudomonadati</taxon>
        <taxon>Pseudomonadota</taxon>
        <taxon>Alphaproteobacteria</taxon>
        <taxon>Geminicoccales</taxon>
        <taxon>Geminicoccaceae</taxon>
        <taxon>Tistrella</taxon>
    </lineage>
</organism>
<evidence type="ECO:0000256" key="2">
    <source>
        <dbReference type="ARBA" id="ARBA00005594"/>
    </source>
</evidence>
<dbReference type="InterPro" id="IPR056411">
    <property type="entry name" value="CysS_C"/>
</dbReference>
<dbReference type="CDD" id="cd00672">
    <property type="entry name" value="CysRS_core"/>
    <property type="match status" value="1"/>
</dbReference>
<evidence type="ECO:0000259" key="13">
    <source>
        <dbReference type="SMART" id="SM00840"/>
    </source>
</evidence>
<keyword evidence="8 12" id="KW-0862">Zinc</keyword>
<dbReference type="SUPFAM" id="SSF52374">
    <property type="entry name" value="Nucleotidylyl transferase"/>
    <property type="match status" value="1"/>
</dbReference>
<reference evidence="15 16" key="1">
    <citation type="submission" date="2015-12" db="EMBL/GenBank/DDBJ databases">
        <title>Genome sequence of Tistrella mobilis MCCC 1A02139.</title>
        <authorList>
            <person name="Lu L."/>
            <person name="Lai Q."/>
            <person name="Shao Z."/>
            <person name="Qian P."/>
        </authorList>
    </citation>
    <scope>NUCLEOTIDE SEQUENCE [LARGE SCALE GENOMIC DNA]</scope>
    <source>
        <strain evidence="15 16">MCCC 1A02139</strain>
    </source>
</reference>
<evidence type="ECO:0000256" key="4">
    <source>
        <dbReference type="ARBA" id="ARBA00022490"/>
    </source>
</evidence>
<feature type="short sequence motif" description="'KMSKS' region" evidence="12">
    <location>
        <begin position="267"/>
        <end position="271"/>
    </location>
</feature>
<comment type="subcellular location">
    <subcellularLocation>
        <location evidence="1 12">Cytoplasm</location>
    </subcellularLocation>
</comment>
<feature type="binding site" evidence="12">
    <location>
        <position position="209"/>
    </location>
    <ligand>
        <name>Zn(2+)</name>
        <dbReference type="ChEBI" id="CHEBI:29105"/>
    </ligand>
</feature>
<dbReference type="GeneID" id="97241343"/>
<keyword evidence="4 12" id="KW-0963">Cytoplasm</keyword>
<evidence type="ECO:0000313" key="17">
    <source>
        <dbReference type="Proteomes" id="UP000257706"/>
    </source>
</evidence>
<dbReference type="HAMAP" id="MF_00041">
    <property type="entry name" value="Cys_tRNA_synth"/>
    <property type="match status" value="1"/>
</dbReference>
<dbReference type="GO" id="GO:0008270">
    <property type="term" value="F:zinc ion binding"/>
    <property type="evidence" value="ECO:0007669"/>
    <property type="project" value="UniProtKB-UniRule"/>
</dbReference>
<feature type="binding site" evidence="12">
    <location>
        <position position="29"/>
    </location>
    <ligand>
        <name>Zn(2+)</name>
        <dbReference type="ChEBI" id="CHEBI:29105"/>
    </ligand>
</feature>
<dbReference type="Pfam" id="PF09190">
    <property type="entry name" value="DALR_2"/>
    <property type="match status" value="1"/>
</dbReference>
<evidence type="ECO:0000256" key="6">
    <source>
        <dbReference type="ARBA" id="ARBA00022723"/>
    </source>
</evidence>
<dbReference type="CDD" id="cd07963">
    <property type="entry name" value="Anticodon_Ia_Cys"/>
    <property type="match status" value="1"/>
</dbReference>
<keyword evidence="10 12" id="KW-0648">Protein biosynthesis</keyword>
<evidence type="ECO:0000256" key="8">
    <source>
        <dbReference type="ARBA" id="ARBA00022833"/>
    </source>
</evidence>
<feature type="short sequence motif" description="'HIGH' region" evidence="12">
    <location>
        <begin position="31"/>
        <end position="41"/>
    </location>
</feature>
<evidence type="ECO:0000256" key="1">
    <source>
        <dbReference type="ARBA" id="ARBA00004496"/>
    </source>
</evidence>
<evidence type="ECO:0000256" key="11">
    <source>
        <dbReference type="ARBA" id="ARBA00023146"/>
    </source>
</evidence>
<dbReference type="InterPro" id="IPR024909">
    <property type="entry name" value="Cys-tRNA/MSH_ligase"/>
</dbReference>
<dbReference type="Proteomes" id="UP000257706">
    <property type="component" value="Unassembled WGS sequence"/>
</dbReference>
<dbReference type="PANTHER" id="PTHR10890">
    <property type="entry name" value="CYSTEINYL-TRNA SYNTHETASE"/>
    <property type="match status" value="1"/>
</dbReference>
<sequence>MALSVYNTRTRAKEAFEPIDPDHIRMYVCGPTVYDRAHIGNARPVVVFDTLYRLLKASYPRVTYVRNITDVDDKIIVRAKESGEAIETLTARTALMFHEDMGELNALPPSIEPRATEHIPQMIDMIRRLMAKDHAYEAEGHVLFSVPSMPDYGGLSRRDREEMVAGARVEVAPYKRDAADFVLWKPSADDQPGWSSPWGRGRPGWHIECSAMAEAHLGETFDIHGGGQDLIFPHHENEIAQSQCAHDGALFVRYWMHNGFINVDGEKMSKSLGNFFTVRDLLGHVPGEAVRLLMLQTHYRRPLDWTQEGMERAKQTLDRFYNTLRLMDEIEPDGDCRVYPDAVRAALEDDLNTPLALMHLHELVGEANRTTDRAERARLKAQILGAGHALGLLRLDPEAWFRGGPASGGETGPDEAEIEHLINERLAARRNRDFATADRIRDDLKARGVVLEDGPDGTRWKRG</sequence>
<comment type="caution">
    <text evidence="15">The sequence shown here is derived from an EMBL/GenBank/DDBJ whole genome shotgun (WGS) entry which is preliminary data.</text>
</comment>
<dbReference type="Pfam" id="PF01406">
    <property type="entry name" value="tRNA-synt_1e"/>
    <property type="match status" value="1"/>
</dbReference>
<dbReference type="GO" id="GO:0005829">
    <property type="term" value="C:cytosol"/>
    <property type="evidence" value="ECO:0007669"/>
    <property type="project" value="TreeGrafter"/>
</dbReference>
<comment type="catalytic activity">
    <reaction evidence="12">
        <text>tRNA(Cys) + L-cysteine + ATP = L-cysteinyl-tRNA(Cys) + AMP + diphosphate</text>
        <dbReference type="Rhea" id="RHEA:17773"/>
        <dbReference type="Rhea" id="RHEA-COMP:9661"/>
        <dbReference type="Rhea" id="RHEA-COMP:9679"/>
        <dbReference type="ChEBI" id="CHEBI:30616"/>
        <dbReference type="ChEBI" id="CHEBI:33019"/>
        <dbReference type="ChEBI" id="CHEBI:35235"/>
        <dbReference type="ChEBI" id="CHEBI:78442"/>
        <dbReference type="ChEBI" id="CHEBI:78517"/>
        <dbReference type="ChEBI" id="CHEBI:456215"/>
        <dbReference type="EC" id="6.1.1.16"/>
    </reaction>
</comment>
<dbReference type="OrthoDB" id="9815130at2"/>
<dbReference type="Proteomes" id="UP000075787">
    <property type="component" value="Unassembled WGS sequence"/>
</dbReference>
<dbReference type="PANTHER" id="PTHR10890:SF3">
    <property type="entry name" value="CYSTEINE--TRNA LIGASE, CYTOPLASMIC"/>
    <property type="match status" value="1"/>
</dbReference>
<keyword evidence="5 12" id="KW-0436">Ligase</keyword>
<feature type="binding site" evidence="12">
    <location>
        <position position="238"/>
    </location>
    <ligand>
        <name>Zn(2+)</name>
        <dbReference type="ChEBI" id="CHEBI:29105"/>
    </ligand>
</feature>
<dbReference type="EMBL" id="DMAI01000496">
    <property type="protein sequence ID" value="HAE51585.1"/>
    <property type="molecule type" value="Genomic_DNA"/>
</dbReference>
<dbReference type="EMBL" id="LPZR01000218">
    <property type="protein sequence ID" value="KYO49713.1"/>
    <property type="molecule type" value="Genomic_DNA"/>
</dbReference>
<dbReference type="InterPro" id="IPR014729">
    <property type="entry name" value="Rossmann-like_a/b/a_fold"/>
</dbReference>
<comment type="similarity">
    <text evidence="2 12">Belongs to the class-I aminoacyl-tRNA synthetase family.</text>
</comment>
<dbReference type="Gene3D" id="1.20.120.1910">
    <property type="entry name" value="Cysteine-tRNA ligase, C-terminal anti-codon recognition domain"/>
    <property type="match status" value="1"/>
</dbReference>
<dbReference type="InterPro" id="IPR015273">
    <property type="entry name" value="Cys-tRNA-synt_Ia_DALR"/>
</dbReference>
<dbReference type="PRINTS" id="PR00983">
    <property type="entry name" value="TRNASYNTHCYS"/>
</dbReference>
<dbReference type="Gene3D" id="3.40.50.620">
    <property type="entry name" value="HUPs"/>
    <property type="match status" value="1"/>
</dbReference>
<feature type="domain" description="Cysteinyl-tRNA synthetase class Ia DALR" evidence="13">
    <location>
        <begin position="342"/>
        <end position="401"/>
    </location>
</feature>
<evidence type="ECO:0000313" key="15">
    <source>
        <dbReference type="EMBL" id="KYO49713.1"/>
    </source>
</evidence>
<evidence type="ECO:0000256" key="7">
    <source>
        <dbReference type="ARBA" id="ARBA00022741"/>
    </source>
</evidence>
<dbReference type="SUPFAM" id="SSF47323">
    <property type="entry name" value="Anticodon-binding domain of a subclass of class I aminoacyl-tRNA synthetases"/>
    <property type="match status" value="1"/>
</dbReference>
<dbReference type="OMA" id="IMRWPSP"/>
<dbReference type="GO" id="GO:0006423">
    <property type="term" value="P:cysteinyl-tRNA aminoacylation"/>
    <property type="evidence" value="ECO:0007669"/>
    <property type="project" value="UniProtKB-UniRule"/>
</dbReference>
<dbReference type="InterPro" id="IPR015803">
    <property type="entry name" value="Cys-tRNA-ligase"/>
</dbReference>
<evidence type="ECO:0000256" key="9">
    <source>
        <dbReference type="ARBA" id="ARBA00022840"/>
    </source>
</evidence>
<comment type="cofactor">
    <cofactor evidence="12">
        <name>Zn(2+)</name>
        <dbReference type="ChEBI" id="CHEBI:29105"/>
    </cofactor>
    <text evidence="12">Binds 1 zinc ion per subunit.</text>
</comment>
<dbReference type="FunFam" id="3.40.50.620:FF:000009">
    <property type="entry name" value="Cysteine--tRNA ligase"/>
    <property type="match status" value="1"/>
</dbReference>
<keyword evidence="7 12" id="KW-0547">Nucleotide-binding</keyword>
<reference evidence="14 17" key="2">
    <citation type="journal article" date="2018" name="Nat. Biotechnol.">
        <title>A standardized bacterial taxonomy based on genome phylogeny substantially revises the tree of life.</title>
        <authorList>
            <person name="Parks D.H."/>
            <person name="Chuvochina M."/>
            <person name="Waite D.W."/>
            <person name="Rinke C."/>
            <person name="Skarshewski A."/>
            <person name="Chaumeil P.A."/>
            <person name="Hugenholtz P."/>
        </authorList>
    </citation>
    <scope>NUCLEOTIDE SEQUENCE [LARGE SCALE GENOMIC DNA]</scope>
    <source>
        <strain evidence="14">UBA8739</strain>
    </source>
</reference>
<dbReference type="InterPro" id="IPR009080">
    <property type="entry name" value="tRNAsynth_Ia_anticodon-bd"/>
</dbReference>
<evidence type="ECO:0000256" key="3">
    <source>
        <dbReference type="ARBA" id="ARBA00011245"/>
    </source>
</evidence>
<dbReference type="RefSeq" id="WP_014745812.1">
    <property type="nucleotide sequence ID" value="NZ_CP121027.1"/>
</dbReference>
<evidence type="ECO:0000313" key="16">
    <source>
        <dbReference type="Proteomes" id="UP000075787"/>
    </source>
</evidence>
<comment type="subunit">
    <text evidence="3 12">Monomer.</text>
</comment>
<dbReference type="Pfam" id="PF23493">
    <property type="entry name" value="CysS_C"/>
    <property type="match status" value="1"/>
</dbReference>
<keyword evidence="9 12" id="KW-0067">ATP-binding</keyword>
<dbReference type="SMART" id="SM00840">
    <property type="entry name" value="DALR_2"/>
    <property type="match status" value="1"/>
</dbReference>
<dbReference type="InterPro" id="IPR032678">
    <property type="entry name" value="tRNA-synt_1_cat_dom"/>
</dbReference>
<keyword evidence="6 12" id="KW-0479">Metal-binding</keyword>
<feature type="binding site" evidence="12">
    <location>
        <position position="234"/>
    </location>
    <ligand>
        <name>Zn(2+)</name>
        <dbReference type="ChEBI" id="CHEBI:29105"/>
    </ligand>
</feature>
<feature type="binding site" evidence="12">
    <location>
        <position position="270"/>
    </location>
    <ligand>
        <name>ATP</name>
        <dbReference type="ChEBI" id="CHEBI:30616"/>
    </ligand>
</feature>
<protein>
    <recommendedName>
        <fullName evidence="12">Cysteine--tRNA ligase</fullName>
        <ecNumber evidence="12">6.1.1.16</ecNumber>
    </recommendedName>
    <alternativeName>
        <fullName evidence="12">Cysteinyl-tRNA synthetase</fullName>
        <shortName evidence="12">CysRS</shortName>
    </alternativeName>
</protein>
<evidence type="ECO:0000313" key="14">
    <source>
        <dbReference type="EMBL" id="HAE51585.1"/>
    </source>
</evidence>
<keyword evidence="11 12" id="KW-0030">Aminoacyl-tRNA synthetase</keyword>